<evidence type="ECO:0000256" key="3">
    <source>
        <dbReference type="ARBA" id="ARBA00022664"/>
    </source>
</evidence>
<feature type="compositionally biased region" description="Basic and acidic residues" evidence="5">
    <location>
        <begin position="122"/>
        <end position="134"/>
    </location>
</feature>
<dbReference type="AlphaFoldDB" id="A0A8X7ML52"/>
<feature type="compositionally biased region" description="Polar residues" evidence="5">
    <location>
        <begin position="21"/>
        <end position="30"/>
    </location>
</feature>
<feature type="region of interest" description="Disordered" evidence="5">
    <location>
        <begin position="1"/>
        <end position="204"/>
    </location>
</feature>
<keyword evidence="3" id="KW-0507">mRNA processing</keyword>
<organism evidence="6 7">
    <name type="scientific">Tilletia controversa</name>
    <name type="common">dwarf bunt fungus</name>
    <dbReference type="NCBI Taxonomy" id="13291"/>
    <lineage>
        <taxon>Eukaryota</taxon>
        <taxon>Fungi</taxon>
        <taxon>Dikarya</taxon>
        <taxon>Basidiomycota</taxon>
        <taxon>Ustilaginomycotina</taxon>
        <taxon>Exobasidiomycetes</taxon>
        <taxon>Tilletiales</taxon>
        <taxon>Tilletiaceae</taxon>
        <taxon>Tilletia</taxon>
    </lineage>
</organism>
<evidence type="ECO:0000256" key="2">
    <source>
        <dbReference type="ARBA" id="ARBA00006644"/>
    </source>
</evidence>
<comment type="function">
    <text evidence="1">Involved in pre-mRNA splicing.</text>
</comment>
<dbReference type="InterPro" id="IPR006973">
    <property type="entry name" value="Cwf_Cwc_15"/>
</dbReference>
<reference evidence="6" key="2">
    <citation type="journal article" date="2019" name="IMA Fungus">
        <title>Genome sequencing and comparison of five Tilletia species to identify candidate genes for the detection of regulated species infecting wheat.</title>
        <authorList>
            <person name="Nguyen H.D.T."/>
            <person name="Sultana T."/>
            <person name="Kesanakurti P."/>
            <person name="Hambleton S."/>
        </authorList>
    </citation>
    <scope>NUCLEOTIDE SEQUENCE</scope>
    <source>
        <strain evidence="6">DAOMC 236426</strain>
    </source>
</reference>
<name>A0A8X7ML52_9BASI</name>
<evidence type="ECO:0000256" key="4">
    <source>
        <dbReference type="ARBA" id="ARBA00023187"/>
    </source>
</evidence>
<feature type="compositionally biased region" description="Acidic residues" evidence="5">
    <location>
        <begin position="80"/>
        <end position="91"/>
    </location>
</feature>
<dbReference type="GO" id="GO:0045292">
    <property type="term" value="P:mRNA cis splicing, via spliceosome"/>
    <property type="evidence" value="ECO:0007669"/>
    <property type="project" value="TreeGrafter"/>
</dbReference>
<keyword evidence="4" id="KW-0508">mRNA splicing</keyword>
<comment type="caution">
    <text evidence="6">The sequence shown here is derived from an EMBL/GenBank/DDBJ whole genome shotgun (WGS) entry which is preliminary data.</text>
</comment>
<gene>
    <name evidence="6" type="ORF">A4X06_0g8179</name>
</gene>
<evidence type="ECO:0000256" key="5">
    <source>
        <dbReference type="SAM" id="MobiDB-lite"/>
    </source>
</evidence>
<keyword evidence="7" id="KW-1185">Reference proteome</keyword>
<dbReference type="GO" id="GO:0003723">
    <property type="term" value="F:RNA binding"/>
    <property type="evidence" value="ECO:0007669"/>
    <property type="project" value="TreeGrafter"/>
</dbReference>
<evidence type="ECO:0000313" key="7">
    <source>
        <dbReference type="Proteomes" id="UP000077684"/>
    </source>
</evidence>
<dbReference type="Pfam" id="PF04889">
    <property type="entry name" value="Cwf_Cwc_15"/>
    <property type="match status" value="1"/>
</dbReference>
<evidence type="ECO:0008006" key="8">
    <source>
        <dbReference type="Google" id="ProtNLM"/>
    </source>
</evidence>
<evidence type="ECO:0000313" key="6">
    <source>
        <dbReference type="EMBL" id="KAE8239603.1"/>
    </source>
</evidence>
<accession>A0A8X7ML52</accession>
<sequence length="279" mass="30984">MSHRPTWTPAEGKSDVRHHSQSYSSRQLPSHTKLKFRQPAQGGIQVANPGSSEERRRDLRAALEQRERTSATAKGKGVDADDDDDDDDDADEGKKKANGAAVKSPLRIEYTDVDEGSDDAGAGEKGKQVSRVDTDTGGVDARDDDDDDKEDDEDEDDDDDDDDDEAALLRELEKIKRERAEEKARMEQEQAAKEEDERENSIALGNPLLNLENAIKGGKAGVVTSGSGSATMSFGVKRRWDDDVIFKNQTLGNDGEERGFVNDLTRTEFHKKFLKRYLK</sequence>
<feature type="compositionally biased region" description="Basic and acidic residues" evidence="5">
    <location>
        <begin position="167"/>
        <end position="195"/>
    </location>
</feature>
<dbReference type="GO" id="GO:0071013">
    <property type="term" value="C:catalytic step 2 spliceosome"/>
    <property type="evidence" value="ECO:0007669"/>
    <property type="project" value="TreeGrafter"/>
</dbReference>
<dbReference type="Proteomes" id="UP000077684">
    <property type="component" value="Unassembled WGS sequence"/>
</dbReference>
<dbReference type="PANTHER" id="PTHR12718">
    <property type="entry name" value="CELL CYCLE CONTROL PROTEIN CWF15"/>
    <property type="match status" value="1"/>
</dbReference>
<feature type="compositionally biased region" description="Basic and acidic residues" evidence="5">
    <location>
        <begin position="52"/>
        <end position="69"/>
    </location>
</feature>
<dbReference type="PANTHER" id="PTHR12718:SF2">
    <property type="entry name" value="SPLICEOSOME-ASSOCIATED PROTEIN CWC15 HOMOLOG"/>
    <property type="match status" value="1"/>
</dbReference>
<proteinExistence type="inferred from homology"/>
<evidence type="ECO:0000256" key="1">
    <source>
        <dbReference type="ARBA" id="ARBA00003777"/>
    </source>
</evidence>
<reference evidence="6" key="1">
    <citation type="submission" date="2016-04" db="EMBL/GenBank/DDBJ databases">
        <authorList>
            <person name="Nguyen H.D."/>
            <person name="Samba Siva P."/>
            <person name="Cullis J."/>
            <person name="Levesque C.A."/>
            <person name="Hambleton S."/>
        </authorList>
    </citation>
    <scope>NUCLEOTIDE SEQUENCE</scope>
    <source>
        <strain evidence="6">DAOMC 236426</strain>
    </source>
</reference>
<dbReference type="EMBL" id="LWDE02001679">
    <property type="protein sequence ID" value="KAE8239603.1"/>
    <property type="molecule type" value="Genomic_DNA"/>
</dbReference>
<protein>
    <recommendedName>
        <fullName evidence="8">Cwf15/Cwc15 cell cycle control protein</fullName>
    </recommendedName>
</protein>
<comment type="similarity">
    <text evidence="2">Belongs to the CWC15 family.</text>
</comment>
<feature type="compositionally biased region" description="Acidic residues" evidence="5">
    <location>
        <begin position="142"/>
        <end position="166"/>
    </location>
</feature>